<comment type="caution">
    <text evidence="4">The sequence shown here is derived from an EMBL/GenBank/DDBJ whole genome shotgun (WGS) entry which is preliminary data.</text>
</comment>
<evidence type="ECO:0000313" key="5">
    <source>
        <dbReference type="Proteomes" id="UP001595625"/>
    </source>
</evidence>
<keyword evidence="5" id="KW-1185">Reference proteome</keyword>
<dbReference type="PANTHER" id="PTHR31302:SF31">
    <property type="entry name" value="PHOSPHODIESTERASE YAEI"/>
    <property type="match status" value="1"/>
</dbReference>
<keyword evidence="1" id="KW-0479">Metal-binding</keyword>
<protein>
    <submittedName>
        <fullName evidence="4">Metallophosphoesterase</fullName>
    </submittedName>
</protein>
<keyword evidence="2" id="KW-0378">Hydrolase</keyword>
<evidence type="ECO:0000259" key="3">
    <source>
        <dbReference type="Pfam" id="PF00149"/>
    </source>
</evidence>
<dbReference type="CDD" id="cd07385">
    <property type="entry name" value="MPP_YkuE_C"/>
    <property type="match status" value="1"/>
</dbReference>
<dbReference type="InterPro" id="IPR029052">
    <property type="entry name" value="Metallo-depent_PP-like"/>
</dbReference>
<dbReference type="RefSeq" id="WP_117312639.1">
    <property type="nucleotide sequence ID" value="NZ_JBHRUJ010000017.1"/>
</dbReference>
<organism evidence="4 5">
    <name type="scientific">Planomicrobium okeanokoites</name>
    <name type="common">Planococcus okeanokoites</name>
    <name type="synonym">Flavobacterium okeanokoites</name>
    <dbReference type="NCBI Taxonomy" id="244"/>
    <lineage>
        <taxon>Bacteria</taxon>
        <taxon>Bacillati</taxon>
        <taxon>Bacillota</taxon>
        <taxon>Bacilli</taxon>
        <taxon>Bacillales</taxon>
        <taxon>Caryophanaceae</taxon>
        <taxon>Planomicrobium</taxon>
    </lineage>
</organism>
<reference evidence="5" key="1">
    <citation type="journal article" date="2019" name="Int. J. Syst. Evol. Microbiol.">
        <title>The Global Catalogue of Microorganisms (GCM) 10K type strain sequencing project: providing services to taxonomists for standard genome sequencing and annotation.</title>
        <authorList>
            <consortium name="The Broad Institute Genomics Platform"/>
            <consortium name="The Broad Institute Genome Sequencing Center for Infectious Disease"/>
            <person name="Wu L."/>
            <person name="Ma J."/>
        </authorList>
    </citation>
    <scope>NUCLEOTIDE SEQUENCE [LARGE SCALE GENOMIC DNA]</scope>
    <source>
        <strain evidence="5">CCM 320</strain>
    </source>
</reference>
<accession>A0ABV7KS21</accession>
<evidence type="ECO:0000256" key="2">
    <source>
        <dbReference type="ARBA" id="ARBA00022801"/>
    </source>
</evidence>
<dbReference type="Gene3D" id="3.60.21.10">
    <property type="match status" value="1"/>
</dbReference>
<dbReference type="Proteomes" id="UP001595625">
    <property type="component" value="Unassembled WGS sequence"/>
</dbReference>
<sequence>MKKLIVFLITAALIWLFIWGSNNWIQTTEYTISSEKLPEAFDGKKIVQVSDLHNAMFGNNQKSLIEKVEKAEPDAIFITGDLIDSERYDLDTALILVDALVEMSDVYFVTGNHEVAVNKLEDIKAALVERGVIYLENEAVEWEVDGEVLQIAGIHDPLMDMYYRDEEYTRDAIATASLTDDFTLLLAHRPEQIAVYADNEIDVVFSGHAHGGQVRIPGLGGLFAPGQGWFPRMTEGIFENRETQLVLSRGLGNSGFPLRILNLPEIVSVTLEKTE</sequence>
<name>A0ABV7KS21_PLAOK</name>
<proteinExistence type="predicted"/>
<dbReference type="EMBL" id="JBHRUJ010000017">
    <property type="protein sequence ID" value="MFC3212046.1"/>
    <property type="molecule type" value="Genomic_DNA"/>
</dbReference>
<dbReference type="PANTHER" id="PTHR31302">
    <property type="entry name" value="TRANSMEMBRANE PROTEIN WITH METALLOPHOSPHOESTERASE DOMAIN-RELATED"/>
    <property type="match status" value="1"/>
</dbReference>
<evidence type="ECO:0000313" key="4">
    <source>
        <dbReference type="EMBL" id="MFC3212046.1"/>
    </source>
</evidence>
<evidence type="ECO:0000256" key="1">
    <source>
        <dbReference type="ARBA" id="ARBA00022723"/>
    </source>
</evidence>
<gene>
    <name evidence="4" type="ORF">ACFOEJ_13235</name>
</gene>
<dbReference type="Pfam" id="PF00149">
    <property type="entry name" value="Metallophos"/>
    <property type="match status" value="1"/>
</dbReference>
<dbReference type="InterPro" id="IPR051158">
    <property type="entry name" value="Metallophosphoesterase_sf"/>
</dbReference>
<feature type="domain" description="Calcineurin-like phosphoesterase" evidence="3">
    <location>
        <begin position="45"/>
        <end position="211"/>
    </location>
</feature>
<dbReference type="SUPFAM" id="SSF56300">
    <property type="entry name" value="Metallo-dependent phosphatases"/>
    <property type="match status" value="1"/>
</dbReference>
<dbReference type="InterPro" id="IPR004843">
    <property type="entry name" value="Calcineurin-like_PHP"/>
</dbReference>